<reference evidence="12" key="1">
    <citation type="journal article" date="2013" name="Genome Biol. Evol.">
        <title>Punctuated emergences of genetic and phenotypic innovations in eumetazoan, bilaterian, euteleostome, and hominidae ancestors.</title>
        <authorList>
            <person name="Wenger Y."/>
            <person name="Galliot B."/>
        </authorList>
    </citation>
    <scope>NUCLEOTIDE SEQUENCE</scope>
    <source>
        <tissue evidence="12">Whole animals</tissue>
    </source>
</reference>
<name>T2MI58_HYDVU</name>
<dbReference type="SMART" id="SM00232">
    <property type="entry name" value="JAB_MPN"/>
    <property type="match status" value="1"/>
</dbReference>
<dbReference type="GO" id="GO:0070536">
    <property type="term" value="P:protein K63-linked deubiquitination"/>
    <property type="evidence" value="ECO:0007669"/>
    <property type="project" value="InterPro"/>
</dbReference>
<dbReference type="CDD" id="cd08066">
    <property type="entry name" value="MPN_AMSH_like"/>
    <property type="match status" value="1"/>
</dbReference>
<comment type="cofactor">
    <cofactor evidence="1">
        <name>Zn(2+)</name>
        <dbReference type="ChEBI" id="CHEBI:29105"/>
    </cofactor>
</comment>
<dbReference type="GO" id="GO:0061578">
    <property type="term" value="F:K63-linked deubiquitinase activity"/>
    <property type="evidence" value="ECO:0007669"/>
    <property type="project" value="InterPro"/>
</dbReference>
<dbReference type="SUPFAM" id="SSF140856">
    <property type="entry name" value="USP8 N-terminal domain-like"/>
    <property type="match status" value="1"/>
</dbReference>
<evidence type="ECO:0000256" key="10">
    <source>
        <dbReference type="SAM" id="MobiDB-lite"/>
    </source>
</evidence>
<organism evidence="12">
    <name type="scientific">Hydra vulgaris</name>
    <name type="common">Hydra</name>
    <name type="synonym">Hydra attenuata</name>
    <dbReference type="NCBI Taxonomy" id="6087"/>
    <lineage>
        <taxon>Eukaryota</taxon>
        <taxon>Metazoa</taxon>
        <taxon>Cnidaria</taxon>
        <taxon>Hydrozoa</taxon>
        <taxon>Hydroidolina</taxon>
        <taxon>Anthoathecata</taxon>
        <taxon>Aplanulata</taxon>
        <taxon>Hydridae</taxon>
        <taxon>Hydra</taxon>
    </lineage>
</organism>
<dbReference type="InterPro" id="IPR044098">
    <property type="entry name" value="STAMBP/STALP-like_MPN"/>
</dbReference>
<dbReference type="GO" id="GO:0006508">
    <property type="term" value="P:proteolysis"/>
    <property type="evidence" value="ECO:0007669"/>
    <property type="project" value="UniProtKB-KW"/>
</dbReference>
<dbReference type="GO" id="GO:0140492">
    <property type="term" value="F:metal-dependent deubiquitinase activity"/>
    <property type="evidence" value="ECO:0007669"/>
    <property type="project" value="InterPro"/>
</dbReference>
<protein>
    <submittedName>
        <fullName evidence="12">STAM-binding protein</fullName>
    </submittedName>
</protein>
<accession>T2MI58</accession>
<evidence type="ECO:0000256" key="9">
    <source>
        <dbReference type="SAM" id="Coils"/>
    </source>
</evidence>
<feature type="compositionally biased region" description="Polar residues" evidence="10">
    <location>
        <begin position="158"/>
        <end position="196"/>
    </location>
</feature>
<keyword evidence="9" id="KW-0175">Coiled coil</keyword>
<dbReference type="PANTHER" id="PTHR12947">
    <property type="entry name" value="AMSH-LIKE PROTEASE"/>
    <property type="match status" value="1"/>
</dbReference>
<dbReference type="InterPro" id="IPR000555">
    <property type="entry name" value="JAMM/MPN+_dom"/>
</dbReference>
<evidence type="ECO:0000256" key="6">
    <source>
        <dbReference type="ARBA" id="ARBA00022801"/>
    </source>
</evidence>
<dbReference type="Pfam" id="PF08969">
    <property type="entry name" value="USP8_dimer"/>
    <property type="match status" value="1"/>
</dbReference>
<keyword evidence="8" id="KW-0482">Metalloprotease</keyword>
<dbReference type="AlphaFoldDB" id="T2MI58"/>
<dbReference type="MEROPS" id="M67.006"/>
<dbReference type="GO" id="GO:0005768">
    <property type="term" value="C:endosome"/>
    <property type="evidence" value="ECO:0007669"/>
    <property type="project" value="TreeGrafter"/>
</dbReference>
<evidence type="ECO:0000256" key="7">
    <source>
        <dbReference type="ARBA" id="ARBA00022833"/>
    </source>
</evidence>
<dbReference type="InterPro" id="IPR037518">
    <property type="entry name" value="MPN"/>
</dbReference>
<dbReference type="Gene3D" id="3.40.140.10">
    <property type="entry name" value="Cytidine Deaminase, domain 2"/>
    <property type="match status" value="1"/>
</dbReference>
<keyword evidence="6" id="KW-0378">Hydrolase</keyword>
<keyword evidence="4" id="KW-0479">Metal-binding</keyword>
<dbReference type="PROSITE" id="PS50249">
    <property type="entry name" value="MPN"/>
    <property type="match status" value="1"/>
</dbReference>
<keyword evidence="3" id="KW-0645">Protease</keyword>
<evidence type="ECO:0000259" key="11">
    <source>
        <dbReference type="PROSITE" id="PS50249"/>
    </source>
</evidence>
<keyword evidence="5" id="KW-0833">Ubl conjugation pathway</keyword>
<dbReference type="OrthoDB" id="3640at2759"/>
<dbReference type="PANTHER" id="PTHR12947:SF13">
    <property type="entry name" value="FI19924P1"/>
    <property type="match status" value="1"/>
</dbReference>
<feature type="region of interest" description="Disordered" evidence="10">
    <location>
        <begin position="143"/>
        <end position="196"/>
    </location>
</feature>
<evidence type="ECO:0000256" key="2">
    <source>
        <dbReference type="ARBA" id="ARBA00010981"/>
    </source>
</evidence>
<dbReference type="FunFam" id="3.40.140.10:FF:000010">
    <property type="entry name" value="AMSH-like protease isoform X1"/>
    <property type="match status" value="1"/>
</dbReference>
<dbReference type="GO" id="GO:0016020">
    <property type="term" value="C:membrane"/>
    <property type="evidence" value="ECO:0007669"/>
    <property type="project" value="TreeGrafter"/>
</dbReference>
<keyword evidence="7" id="KW-0862">Zinc</keyword>
<evidence type="ECO:0000256" key="8">
    <source>
        <dbReference type="ARBA" id="ARBA00023049"/>
    </source>
</evidence>
<evidence type="ECO:0000256" key="5">
    <source>
        <dbReference type="ARBA" id="ARBA00022786"/>
    </source>
</evidence>
<evidence type="ECO:0000256" key="3">
    <source>
        <dbReference type="ARBA" id="ARBA00022670"/>
    </source>
</evidence>
<feature type="domain" description="MPN" evidence="11">
    <location>
        <begin position="279"/>
        <end position="407"/>
    </location>
</feature>
<dbReference type="GO" id="GO:0046872">
    <property type="term" value="F:metal ion binding"/>
    <property type="evidence" value="ECO:0007669"/>
    <property type="project" value="UniProtKB-KW"/>
</dbReference>
<evidence type="ECO:0000313" key="12">
    <source>
        <dbReference type="EMBL" id="CDG71605.1"/>
    </source>
</evidence>
<dbReference type="Pfam" id="PF01398">
    <property type="entry name" value="JAB"/>
    <property type="match status" value="1"/>
</dbReference>
<proteinExistence type="evidence at transcript level"/>
<dbReference type="SUPFAM" id="SSF102712">
    <property type="entry name" value="JAB1/MPN domain"/>
    <property type="match status" value="1"/>
</dbReference>
<gene>
    <name evidence="12" type="primary">STAMBP</name>
</gene>
<dbReference type="Gene3D" id="1.20.58.80">
    <property type="entry name" value="Phosphotransferase system, lactose/cellobiose-type IIA subunit"/>
    <property type="match status" value="1"/>
</dbReference>
<dbReference type="InterPro" id="IPR015063">
    <property type="entry name" value="USP8_dimer"/>
</dbReference>
<evidence type="ECO:0000256" key="1">
    <source>
        <dbReference type="ARBA" id="ARBA00001947"/>
    </source>
</evidence>
<dbReference type="EMBL" id="HAAD01005373">
    <property type="protein sequence ID" value="CDG71605.1"/>
    <property type="molecule type" value="mRNA"/>
</dbReference>
<feature type="coiled-coil region" evidence="9">
    <location>
        <begin position="94"/>
        <end position="133"/>
    </location>
</feature>
<evidence type="ECO:0000256" key="4">
    <source>
        <dbReference type="ARBA" id="ARBA00022723"/>
    </source>
</evidence>
<feature type="non-terminal residue" evidence="12">
    <location>
        <position position="1"/>
    </location>
</feature>
<comment type="similarity">
    <text evidence="2">Belongs to the peptidase M67C family.</text>
</comment>
<sequence length="447" mass="50814">ICVIYIVMDPSARLKILTNKANDFPFDIKIPVIRYARSLKELERMAIIYAQESQVENAFILYMKLITLSVEKLPKHPQFSALDTEQRSIIKKRCALAITIAEDLKKEIKQLYEEEYRQLIEDKQDEVKSVSQKITYVASQDNNNLHSSESLSPDFFASKSSSHTPSQNQKPSVSQSQELIPSQNQDDNKISLPSYSTISLDQPSMSDCSTTSHVYPTAPPFKDFVDDALLLDDFKNTQYKHSDTFQPNVNRSTKPLSMINDLKNNYEETHSSLNGKRFIILPADLTDKFLLLAASNTKRNIETCGILCGRLVQSQFRVTHLIIPKQHGTSDSCTTEKEEEMFDVQDKYDLITVGWIHTHPSQTCFLSSVDLHTQCSYQQLLPEAIAVVCSPKYNNFGVYRLTMHGLKLITNCTQNGFHPHNKDPPLFEESSGINIQDSYGITIVDLR</sequence>